<comment type="caution">
    <text evidence="3">The sequence shown here is derived from an EMBL/GenBank/DDBJ whole genome shotgun (WGS) entry which is preliminary data.</text>
</comment>
<dbReference type="Proteomes" id="UP000604046">
    <property type="component" value="Unassembled WGS sequence"/>
</dbReference>
<feature type="region of interest" description="Disordered" evidence="1">
    <location>
        <begin position="187"/>
        <end position="216"/>
    </location>
</feature>
<dbReference type="PANTHER" id="PTHR43908">
    <property type="entry name" value="AT29763P-RELATED"/>
    <property type="match status" value="1"/>
</dbReference>
<feature type="domain" description="J" evidence="2">
    <location>
        <begin position="8"/>
        <end position="69"/>
    </location>
</feature>
<accession>A0A812NM62</accession>
<dbReference type="PROSITE" id="PS50076">
    <property type="entry name" value="DNAJ_2"/>
    <property type="match status" value="1"/>
</dbReference>
<dbReference type="InterPro" id="IPR001623">
    <property type="entry name" value="DnaJ_domain"/>
</dbReference>
<feature type="compositionally biased region" description="Basic and acidic residues" evidence="1">
    <location>
        <begin position="86"/>
        <end position="115"/>
    </location>
</feature>
<feature type="compositionally biased region" description="Basic residues" evidence="1">
    <location>
        <begin position="197"/>
        <end position="210"/>
    </location>
</feature>
<evidence type="ECO:0000259" key="2">
    <source>
        <dbReference type="PROSITE" id="PS50076"/>
    </source>
</evidence>
<keyword evidence="4" id="KW-1185">Reference proteome</keyword>
<evidence type="ECO:0000256" key="1">
    <source>
        <dbReference type="SAM" id="MobiDB-lite"/>
    </source>
</evidence>
<feature type="compositionally biased region" description="Basic and acidic residues" evidence="1">
    <location>
        <begin position="127"/>
        <end position="141"/>
    </location>
</feature>
<feature type="region of interest" description="Disordered" evidence="1">
    <location>
        <begin position="86"/>
        <end position="142"/>
    </location>
</feature>
<proteinExistence type="predicted"/>
<dbReference type="PRINTS" id="PR00625">
    <property type="entry name" value="JDOMAIN"/>
</dbReference>
<organism evidence="3 4">
    <name type="scientific">Symbiodinium natans</name>
    <dbReference type="NCBI Taxonomy" id="878477"/>
    <lineage>
        <taxon>Eukaryota</taxon>
        <taxon>Sar</taxon>
        <taxon>Alveolata</taxon>
        <taxon>Dinophyceae</taxon>
        <taxon>Suessiales</taxon>
        <taxon>Symbiodiniaceae</taxon>
        <taxon>Symbiodinium</taxon>
    </lineage>
</organism>
<sequence>MPPAKRSHLYATLGIHRESSELEVRAAYRRRALETHPDKGGDHEAFLGVIHAFEILSDPAARKKYDLWLESRRDRDGLQVRGRHCAELSEERKPVLPPKEPRPPDPQLRRPEAGTKRGRPATGPCRDMNEGSRPERPEETQRAQCTWAELLDAEKDEWPALLKGRSWRFLSQVLYQGREYMKRKGWYQKLPQPPRKSTLRAKKPRERKTARQAGGRKVGLQSLMDASQEASKKACQHMQKHIRKVGQQSFCLLMCFDWLEVASSSTHLSEAIDWHIILMKFQQLAKKILSQNNADDYPLVSEMLQSLLNEHVQAGGRAPTLTFSLRMYFKSGGKHKLFRFFRTADLRWVLHCRTRIKQMTTSHDDASLLHEVGIMCRESMKMAGDAQQLRYTSIRAARAASKAAKQLHKKRNIQLHAKARAALQSVVQQEQSFHVSPAFHGLNELDAAFCDFGNGPELCHLDSFGTSGQLAFLVAVMASIGNTSGYYALVHETNGHQHAGPLRTTPRTLFCIRSSTQRVRVSVGMNSA</sequence>
<evidence type="ECO:0000313" key="4">
    <source>
        <dbReference type="Proteomes" id="UP000604046"/>
    </source>
</evidence>
<dbReference type="CDD" id="cd06257">
    <property type="entry name" value="DnaJ"/>
    <property type="match status" value="1"/>
</dbReference>
<protein>
    <submittedName>
        <fullName evidence="3">DNAJ1 protein</fullName>
    </submittedName>
</protein>
<dbReference type="GO" id="GO:0071218">
    <property type="term" value="P:cellular response to misfolded protein"/>
    <property type="evidence" value="ECO:0007669"/>
    <property type="project" value="TreeGrafter"/>
</dbReference>
<dbReference type="EMBL" id="CAJNDS010002087">
    <property type="protein sequence ID" value="CAE7317614.1"/>
    <property type="molecule type" value="Genomic_DNA"/>
</dbReference>
<dbReference type="GO" id="GO:0005789">
    <property type="term" value="C:endoplasmic reticulum membrane"/>
    <property type="evidence" value="ECO:0007669"/>
    <property type="project" value="TreeGrafter"/>
</dbReference>
<dbReference type="PANTHER" id="PTHR43908:SF3">
    <property type="entry name" value="AT29763P-RELATED"/>
    <property type="match status" value="1"/>
</dbReference>
<dbReference type="Pfam" id="PF00226">
    <property type="entry name" value="DnaJ"/>
    <property type="match status" value="1"/>
</dbReference>
<dbReference type="SUPFAM" id="SSF46565">
    <property type="entry name" value="Chaperone J-domain"/>
    <property type="match status" value="1"/>
</dbReference>
<dbReference type="InterPro" id="IPR051100">
    <property type="entry name" value="DnaJ_subfamily_B/C"/>
</dbReference>
<evidence type="ECO:0000313" key="3">
    <source>
        <dbReference type="EMBL" id="CAE7317614.1"/>
    </source>
</evidence>
<dbReference type="AlphaFoldDB" id="A0A812NM62"/>
<dbReference type="OrthoDB" id="66964at2759"/>
<dbReference type="Gene3D" id="1.10.287.110">
    <property type="entry name" value="DnaJ domain"/>
    <property type="match status" value="1"/>
</dbReference>
<reference evidence="3" key="1">
    <citation type="submission" date="2021-02" db="EMBL/GenBank/DDBJ databases">
        <authorList>
            <person name="Dougan E. K."/>
            <person name="Rhodes N."/>
            <person name="Thang M."/>
            <person name="Chan C."/>
        </authorList>
    </citation>
    <scope>NUCLEOTIDE SEQUENCE</scope>
</reference>
<dbReference type="GO" id="GO:0030544">
    <property type="term" value="F:Hsp70 protein binding"/>
    <property type="evidence" value="ECO:0007669"/>
    <property type="project" value="TreeGrafter"/>
</dbReference>
<gene>
    <name evidence="3" type="primary">DNAJ1</name>
    <name evidence="3" type="ORF">SNAT2548_LOCUS16650</name>
</gene>
<dbReference type="InterPro" id="IPR036869">
    <property type="entry name" value="J_dom_sf"/>
</dbReference>
<dbReference type="SMART" id="SM00271">
    <property type="entry name" value="DnaJ"/>
    <property type="match status" value="1"/>
</dbReference>
<name>A0A812NM62_9DINO</name>